<dbReference type="InterPro" id="IPR000064">
    <property type="entry name" value="NLP_P60_dom"/>
</dbReference>
<keyword evidence="5" id="KW-0175">Coiled coil</keyword>
<dbReference type="Proteomes" id="UP000694308">
    <property type="component" value="Unassembled WGS sequence"/>
</dbReference>
<keyword evidence="4" id="KW-0788">Thiol protease</keyword>
<dbReference type="InterPro" id="IPR057309">
    <property type="entry name" value="PcsB_CC"/>
</dbReference>
<feature type="signal peptide" evidence="6">
    <location>
        <begin position="1"/>
        <end position="24"/>
    </location>
</feature>
<dbReference type="GO" id="GO:0008234">
    <property type="term" value="F:cysteine-type peptidase activity"/>
    <property type="evidence" value="ECO:0007669"/>
    <property type="project" value="UniProtKB-KW"/>
</dbReference>
<evidence type="ECO:0000256" key="5">
    <source>
        <dbReference type="SAM" id="Coils"/>
    </source>
</evidence>
<evidence type="ECO:0000256" key="2">
    <source>
        <dbReference type="ARBA" id="ARBA00022729"/>
    </source>
</evidence>
<evidence type="ECO:0000259" key="7">
    <source>
        <dbReference type="PROSITE" id="PS51935"/>
    </source>
</evidence>
<accession>A0A949U2S5</accession>
<evidence type="ECO:0000313" key="8">
    <source>
        <dbReference type="EMBL" id="MBV7275413.1"/>
    </source>
</evidence>
<sequence length="353" mass="38262">MNRKVLAVVIALSVAMVTSSNALAAPASSSNSLNEIKSQRQDLETKVEKLDEQINKVMTEISDNKKNIEKTNKDIKDTQVQLDKAEQNIKSQQNLFSKRVRAMYINGVDSYLSVVLQSDNLSDFISRFDTVKKIVGFDEKIIGDLKDKKSVITEKKSTLDAKNKNLVALKSDNEKKLSKLNSDKSSETKLLSDLKNKESILAAKDTSTARIVASAAGQVQKIRSEAPRLSRGASAAPASSNSIVAYASNFLGTPYQWGGNGPSTFDCSGFTCYVYAHFGISLPRVASDQQGAGTPVSRDQLQPGDLVFFGSPAHHVGIYVGDGCYIHAPKTGDVVKISSLGDRSDYSGATRVR</sequence>
<dbReference type="PROSITE" id="PS51935">
    <property type="entry name" value="NLPC_P60"/>
    <property type="match status" value="1"/>
</dbReference>
<keyword evidence="9" id="KW-1185">Reference proteome</keyword>
<evidence type="ECO:0000256" key="1">
    <source>
        <dbReference type="ARBA" id="ARBA00022670"/>
    </source>
</evidence>
<dbReference type="PANTHER" id="PTHR47053:SF1">
    <property type="entry name" value="MUREIN DD-ENDOPEPTIDASE MEPH-RELATED"/>
    <property type="match status" value="1"/>
</dbReference>
<feature type="chain" id="PRO_5037222697" evidence="6">
    <location>
        <begin position="25"/>
        <end position="353"/>
    </location>
</feature>
<dbReference type="PANTHER" id="PTHR47053">
    <property type="entry name" value="MUREIN DD-ENDOPEPTIDASE MEPH-RELATED"/>
    <property type="match status" value="1"/>
</dbReference>
<evidence type="ECO:0000256" key="3">
    <source>
        <dbReference type="ARBA" id="ARBA00022801"/>
    </source>
</evidence>
<dbReference type="RefSeq" id="WP_218322464.1">
    <property type="nucleotide sequence ID" value="NZ_JAEEGC010000123.1"/>
</dbReference>
<proteinExistence type="predicted"/>
<keyword evidence="3" id="KW-0378">Hydrolase</keyword>
<evidence type="ECO:0000313" key="9">
    <source>
        <dbReference type="Proteomes" id="UP000694308"/>
    </source>
</evidence>
<dbReference type="GO" id="GO:0006508">
    <property type="term" value="P:proteolysis"/>
    <property type="evidence" value="ECO:0007669"/>
    <property type="project" value="UniProtKB-KW"/>
</dbReference>
<feature type="coiled-coil region" evidence="5">
    <location>
        <begin position="33"/>
        <end position="95"/>
    </location>
</feature>
<organism evidence="8 9">
    <name type="scientific">Clostridium thailandense</name>
    <dbReference type="NCBI Taxonomy" id="2794346"/>
    <lineage>
        <taxon>Bacteria</taxon>
        <taxon>Bacillati</taxon>
        <taxon>Bacillota</taxon>
        <taxon>Clostridia</taxon>
        <taxon>Eubacteriales</taxon>
        <taxon>Clostridiaceae</taxon>
        <taxon>Clostridium</taxon>
    </lineage>
</organism>
<dbReference type="Pfam" id="PF00877">
    <property type="entry name" value="NLPC_P60"/>
    <property type="match status" value="1"/>
</dbReference>
<feature type="domain" description="NlpC/P60" evidence="7">
    <location>
        <begin position="237"/>
        <end position="353"/>
    </location>
</feature>
<keyword evidence="1" id="KW-0645">Protease</keyword>
<comment type="caution">
    <text evidence="8">The sequence shown here is derived from an EMBL/GenBank/DDBJ whole genome shotgun (WGS) entry which is preliminary data.</text>
</comment>
<dbReference type="Pfam" id="PF24568">
    <property type="entry name" value="CC_PcsB"/>
    <property type="match status" value="1"/>
</dbReference>
<reference evidence="8" key="1">
    <citation type="submission" date="2020-12" db="EMBL/GenBank/DDBJ databases">
        <title>Clostridium thailandense sp. nov., a novel acetogenic bacterium isolated from peat land soil in Thailand.</title>
        <authorList>
            <person name="Chaikitkaew S."/>
            <person name="Birkeland N.K."/>
        </authorList>
    </citation>
    <scope>NUCLEOTIDE SEQUENCE</scope>
    <source>
        <strain evidence="8">PL3</strain>
    </source>
</reference>
<gene>
    <name evidence="8" type="ORF">I6U48_21150</name>
</gene>
<evidence type="ECO:0000256" key="6">
    <source>
        <dbReference type="SAM" id="SignalP"/>
    </source>
</evidence>
<protein>
    <submittedName>
        <fullName evidence="8">C40 family peptidase</fullName>
    </submittedName>
</protein>
<keyword evidence="2 6" id="KW-0732">Signal</keyword>
<dbReference type="AlphaFoldDB" id="A0A949U2S5"/>
<dbReference type="InterPro" id="IPR051202">
    <property type="entry name" value="Peptidase_C40"/>
</dbReference>
<evidence type="ECO:0000256" key="4">
    <source>
        <dbReference type="ARBA" id="ARBA00022807"/>
    </source>
</evidence>
<name>A0A949U2S5_9CLOT</name>
<dbReference type="EMBL" id="JAEEGC010000123">
    <property type="protein sequence ID" value="MBV7275413.1"/>
    <property type="molecule type" value="Genomic_DNA"/>
</dbReference>